<organism evidence="1 2">
    <name type="scientific">Gossypium mustelinum</name>
    <name type="common">Cotton</name>
    <name type="synonym">Gossypium caicoense</name>
    <dbReference type="NCBI Taxonomy" id="34275"/>
    <lineage>
        <taxon>Eukaryota</taxon>
        <taxon>Viridiplantae</taxon>
        <taxon>Streptophyta</taxon>
        <taxon>Embryophyta</taxon>
        <taxon>Tracheophyta</taxon>
        <taxon>Spermatophyta</taxon>
        <taxon>Magnoliopsida</taxon>
        <taxon>eudicotyledons</taxon>
        <taxon>Gunneridae</taxon>
        <taxon>Pentapetalae</taxon>
        <taxon>rosids</taxon>
        <taxon>malvids</taxon>
        <taxon>Malvales</taxon>
        <taxon>Malvaceae</taxon>
        <taxon>Malvoideae</taxon>
        <taxon>Gossypium</taxon>
    </lineage>
</organism>
<reference evidence="1 2" key="1">
    <citation type="submission" date="2019-07" db="EMBL/GenBank/DDBJ databases">
        <title>WGS assembly of Gossypium mustelinum.</title>
        <authorList>
            <person name="Chen Z.J."/>
            <person name="Sreedasyam A."/>
            <person name="Ando A."/>
            <person name="Song Q."/>
            <person name="De L."/>
            <person name="Hulse-Kemp A."/>
            <person name="Ding M."/>
            <person name="Ye W."/>
            <person name="Kirkbride R."/>
            <person name="Jenkins J."/>
            <person name="Plott C."/>
            <person name="Lovell J."/>
            <person name="Lin Y.-M."/>
            <person name="Vaughn R."/>
            <person name="Liu B."/>
            <person name="Li W."/>
            <person name="Simpson S."/>
            <person name="Scheffler B."/>
            <person name="Saski C."/>
            <person name="Grover C."/>
            <person name="Hu G."/>
            <person name="Conover J."/>
            <person name="Carlson J."/>
            <person name="Shu S."/>
            <person name="Boston L."/>
            <person name="Williams M."/>
            <person name="Peterson D."/>
            <person name="Mcgee K."/>
            <person name="Jones D."/>
            <person name="Wendel J."/>
            <person name="Stelly D."/>
            <person name="Grimwood J."/>
            <person name="Schmutz J."/>
        </authorList>
    </citation>
    <scope>NUCLEOTIDE SEQUENCE [LARGE SCALE GENOMIC DNA]</scope>
    <source>
        <strain evidence="1">1408120.09</strain>
    </source>
</reference>
<dbReference type="Proteomes" id="UP000323597">
    <property type="component" value="Chromosome A13"/>
</dbReference>
<evidence type="ECO:0000313" key="1">
    <source>
        <dbReference type="EMBL" id="TYJ00273.1"/>
    </source>
</evidence>
<sequence length="76" mass="8194">MQFVDHSPRISLHLHFTQPKMYTQVKSLKAHATASAAKTEAASKFILTVAPTGAAHLAVGILPPGAYMFKPSNSFK</sequence>
<evidence type="ECO:0000313" key="2">
    <source>
        <dbReference type="Proteomes" id="UP000323597"/>
    </source>
</evidence>
<dbReference type="EMBL" id="CM017648">
    <property type="protein sequence ID" value="TYJ00273.1"/>
    <property type="molecule type" value="Genomic_DNA"/>
</dbReference>
<dbReference type="AlphaFoldDB" id="A0A5D2WF24"/>
<protein>
    <submittedName>
        <fullName evidence="1">Uncharacterized protein</fullName>
    </submittedName>
</protein>
<proteinExistence type="predicted"/>
<accession>A0A5D2WF24</accession>
<name>A0A5D2WF24_GOSMU</name>
<gene>
    <name evidence="1" type="ORF">E1A91_A13G075800v1</name>
</gene>
<keyword evidence="2" id="KW-1185">Reference proteome</keyword>